<keyword evidence="4" id="KW-1185">Reference proteome</keyword>
<feature type="transmembrane region" description="Helical" evidence="2">
    <location>
        <begin position="212"/>
        <end position="238"/>
    </location>
</feature>
<protein>
    <submittedName>
        <fullName evidence="3">Uncharacterized protein</fullName>
    </submittedName>
</protein>
<evidence type="ECO:0000313" key="4">
    <source>
        <dbReference type="Proteomes" id="UP000293342"/>
    </source>
</evidence>
<gene>
    <name evidence="3" type="ORF">E0H75_42670</name>
</gene>
<feature type="transmembrane region" description="Helical" evidence="2">
    <location>
        <begin position="97"/>
        <end position="122"/>
    </location>
</feature>
<dbReference type="AlphaFoldDB" id="A0A4R0IN06"/>
<dbReference type="RefSeq" id="WP_131519454.1">
    <property type="nucleotide sequence ID" value="NZ_SJKD01000021.1"/>
</dbReference>
<sequence length="276" mass="27590">MGVMAGFVVAAIAVVLERPRSSTNGGRAAGGDGAEAGEKDFAGARGGGRSPDGIPALFVALLAFMVAAFLYGLAGGAEVKAAVTGPSGAAAGTERVAAMMLAAGLPGCAAVSALGCGLLGLLLDSAHWTLADRAATYVALAVPAATGLYVFVSAKDVVEVSAATRSYSVAVYALGLLLTIALLAAAAALLPRSHSLGPLNSLRRFLQKKPDFGEALLGFASMGIVATGLAYFLVLLYVPAAANVAMLIPLWVGVWAAYACIFVYASAGMVGTHARS</sequence>
<evidence type="ECO:0000256" key="1">
    <source>
        <dbReference type="SAM" id="MobiDB-lite"/>
    </source>
</evidence>
<evidence type="ECO:0000313" key="3">
    <source>
        <dbReference type="EMBL" id="TCC32648.1"/>
    </source>
</evidence>
<comment type="caution">
    <text evidence="3">The sequence shown here is derived from an EMBL/GenBank/DDBJ whole genome shotgun (WGS) entry which is preliminary data.</text>
</comment>
<feature type="transmembrane region" description="Helical" evidence="2">
    <location>
        <begin position="134"/>
        <end position="152"/>
    </location>
</feature>
<keyword evidence="2" id="KW-0812">Transmembrane</keyword>
<organism evidence="3 4">
    <name type="scientific">Kribbella capetownensis</name>
    <dbReference type="NCBI Taxonomy" id="1572659"/>
    <lineage>
        <taxon>Bacteria</taxon>
        <taxon>Bacillati</taxon>
        <taxon>Actinomycetota</taxon>
        <taxon>Actinomycetes</taxon>
        <taxon>Propionibacteriales</taxon>
        <taxon>Kribbellaceae</taxon>
        <taxon>Kribbella</taxon>
    </lineage>
</organism>
<feature type="transmembrane region" description="Helical" evidence="2">
    <location>
        <begin position="172"/>
        <end position="191"/>
    </location>
</feature>
<dbReference type="Proteomes" id="UP000293342">
    <property type="component" value="Unassembled WGS sequence"/>
</dbReference>
<feature type="transmembrane region" description="Helical" evidence="2">
    <location>
        <begin position="54"/>
        <end position="77"/>
    </location>
</feature>
<keyword evidence="2" id="KW-1133">Transmembrane helix</keyword>
<evidence type="ECO:0000256" key="2">
    <source>
        <dbReference type="SAM" id="Phobius"/>
    </source>
</evidence>
<name>A0A4R0IN06_9ACTN</name>
<keyword evidence="2" id="KW-0472">Membrane</keyword>
<accession>A0A4R0IN06</accession>
<feature type="region of interest" description="Disordered" evidence="1">
    <location>
        <begin position="21"/>
        <end position="47"/>
    </location>
</feature>
<feature type="transmembrane region" description="Helical" evidence="2">
    <location>
        <begin position="244"/>
        <end position="267"/>
    </location>
</feature>
<proteinExistence type="predicted"/>
<reference evidence="3 4" key="1">
    <citation type="submission" date="2019-02" db="EMBL/GenBank/DDBJ databases">
        <title>Kribbella capetownensis sp. nov. and Kribbella speibonae sp. nov., isolated from soil.</title>
        <authorList>
            <person name="Curtis S.M."/>
            <person name="Norton I."/>
            <person name="Everest G.J."/>
            <person name="Meyers P.R."/>
        </authorList>
    </citation>
    <scope>NUCLEOTIDE SEQUENCE [LARGE SCALE GENOMIC DNA]</scope>
    <source>
        <strain evidence="3 4">YM53</strain>
    </source>
</reference>
<dbReference type="EMBL" id="SJKD01000021">
    <property type="protein sequence ID" value="TCC32648.1"/>
    <property type="molecule type" value="Genomic_DNA"/>
</dbReference>